<dbReference type="AlphaFoldDB" id="A0A2W5S5F1"/>
<dbReference type="Pfam" id="PF04039">
    <property type="entry name" value="MnhB"/>
    <property type="match status" value="1"/>
</dbReference>
<feature type="transmembrane region" description="Helical" evidence="11">
    <location>
        <begin position="702"/>
        <end position="723"/>
    </location>
</feature>
<dbReference type="GO" id="GO:0006811">
    <property type="term" value="P:monoatomic ion transport"/>
    <property type="evidence" value="ECO:0007669"/>
    <property type="project" value="UniProtKB-KW"/>
</dbReference>
<keyword evidence="8" id="KW-0406">Ion transport</keyword>
<evidence type="ECO:0000259" key="16">
    <source>
        <dbReference type="Pfam" id="PF20501"/>
    </source>
</evidence>
<evidence type="ECO:0000256" key="8">
    <source>
        <dbReference type="ARBA" id="ARBA00023065"/>
    </source>
</evidence>
<feature type="transmembrane region" description="Helical" evidence="11">
    <location>
        <begin position="917"/>
        <end position="940"/>
    </location>
</feature>
<comment type="caution">
    <text evidence="17">The sequence shown here is derived from an EMBL/GenBank/DDBJ whole genome shotgun (WGS) entry which is preliminary data.</text>
</comment>
<feature type="domain" description="Na+/H+ antiporter MnhB subunit-related protein" evidence="14">
    <location>
        <begin position="810"/>
        <end position="933"/>
    </location>
</feature>
<evidence type="ECO:0000256" key="10">
    <source>
        <dbReference type="RuleBase" id="RU000320"/>
    </source>
</evidence>
<sequence length="963" mass="104566">MIEQNLILILVLLPFLGAMIAATLPLHAHNAAAWTSGLIMCAGLGVMAVLLEPIAVGTVLRSEVRWIPALGLNLTFRMDGFTWMFVTLVLAIGVLVVIYARYYLSKADPVPRFYSFLMAFTGAMVGILLSGNILMLVVFWELTSVISFLLIGYWYQSQAARDGARMALIVTAAGGLCLLVAMLLIGRVVGSYDLDRVLASGDIIRAHPLYMPILVLFLIGAFTKSAQFPFHFWLPGAMAAPTPVSAYLHSATMVKAGVFLLVRFSPAIGGTEAWFYAVTGTGMVTLILGAVIALFRHDLKGLLAYSTISHLGLITALAGIGSPEAILAAIFHIVNHAVFKASLFMSAGIIDHETGTRDMRKLSGLYRLMPITGTLAIIAAAAMAGVPLMNGFISKEMFFAEAVDWHNGTWLDNSLPYLAVLASIFAVAYSSRFILTVFFGPPPTDLPKTPHEPTPWMRRPVELLVLVCILVGIFPAMTLGPTLNMALRSIVGPDVPDFDIALWHGFNLPFKMSLFAMAAGLILYLAFARRIAAGPEGPPLLYRVRAQRIFEWLLLELTWKSPRQLYGLMSTERLQTQLRLVIGLAIVAAGFILWSAIRVVPEAVSNEFNPAFALMWVVGAASALGAAWQAKYHRFAALVLLGGAGVVTCLTYAWLSAPDLAVTQLLVEVVTTVLLLLGLRWLPKRRAEFPSDNLLSARVRRIRDAGIAVIGGGGMAAIAYVVMTRPVVPNIGDWFLRNAYKEGGGTNVVNVILVDFRAFDTFGEISVLAIVGLTIYALLRRFRPAAESADVPEQQRPGKSGEGAGDYMLIPSVIMRWMFAPMIVVSAYLFFRGHDQPGGGFSGGVTLAIAFLLLYIASDVRWIEARITILPIRWMGFGLLIAGATGLGSWLFGYPFLSSYARYLDIPLIGPVPFSTAMFFDLGVFALVMGATVLMLIALAHQSLRSARLREQNEVDTAEAGGR</sequence>
<dbReference type="InterPro" id="IPR025383">
    <property type="entry name" value="MrpA_C/MbhD"/>
</dbReference>
<evidence type="ECO:0000313" key="17">
    <source>
        <dbReference type="EMBL" id="PZQ96999.1"/>
    </source>
</evidence>
<organism evidence="17 18">
    <name type="scientific">Cereibacter sphaeroides</name>
    <name type="common">Rhodobacter sphaeroides</name>
    <dbReference type="NCBI Taxonomy" id="1063"/>
    <lineage>
        <taxon>Bacteria</taxon>
        <taxon>Pseudomonadati</taxon>
        <taxon>Pseudomonadota</taxon>
        <taxon>Alphaproteobacteria</taxon>
        <taxon>Rhodobacterales</taxon>
        <taxon>Paracoccaceae</taxon>
        <taxon>Cereibacter</taxon>
    </lineage>
</organism>
<evidence type="ECO:0000256" key="4">
    <source>
        <dbReference type="ARBA" id="ARBA00022449"/>
    </source>
</evidence>
<keyword evidence="4" id="KW-0050">Antiport</keyword>
<feature type="transmembrane region" description="Helical" evidence="11">
    <location>
        <begin position="500"/>
        <end position="527"/>
    </location>
</feature>
<feature type="transmembrane region" description="Helical" evidence="11">
    <location>
        <begin position="209"/>
        <end position="234"/>
    </location>
</feature>
<feature type="domain" description="NADH-Ubiquinone oxidoreductase (complex I) chain 5 N-terminal" evidence="13">
    <location>
        <begin position="67"/>
        <end position="114"/>
    </location>
</feature>
<feature type="transmembrane region" description="Helical" evidence="11">
    <location>
        <begin position="137"/>
        <end position="155"/>
    </location>
</feature>
<protein>
    <submittedName>
        <fullName evidence="17">Monovalent cation/H+ antiporter subunit A</fullName>
    </submittedName>
</protein>
<feature type="transmembrane region" description="Helical" evidence="11">
    <location>
        <begin position="167"/>
        <end position="189"/>
    </location>
</feature>
<evidence type="ECO:0000256" key="1">
    <source>
        <dbReference type="ARBA" id="ARBA00002378"/>
    </source>
</evidence>
<evidence type="ECO:0000256" key="5">
    <source>
        <dbReference type="ARBA" id="ARBA00022475"/>
    </source>
</evidence>
<feature type="transmembrane region" description="Helical" evidence="11">
    <location>
        <begin position="302"/>
        <end position="320"/>
    </location>
</feature>
<feature type="transmembrane region" description="Helical" evidence="11">
    <location>
        <begin position="877"/>
        <end position="897"/>
    </location>
</feature>
<accession>A0A2W5S5F1</accession>
<evidence type="ECO:0000259" key="15">
    <source>
        <dbReference type="Pfam" id="PF13244"/>
    </source>
</evidence>
<dbReference type="GO" id="GO:0005886">
    <property type="term" value="C:plasma membrane"/>
    <property type="evidence" value="ECO:0007669"/>
    <property type="project" value="UniProtKB-SubCell"/>
</dbReference>
<proteinExistence type="predicted"/>
<feature type="transmembrane region" description="Helical" evidence="11">
    <location>
        <begin position="274"/>
        <end position="295"/>
    </location>
</feature>
<evidence type="ECO:0000256" key="6">
    <source>
        <dbReference type="ARBA" id="ARBA00022692"/>
    </source>
</evidence>
<feature type="transmembrane region" description="Helical" evidence="11">
    <location>
        <begin position="761"/>
        <end position="779"/>
    </location>
</feature>
<reference evidence="17 18" key="1">
    <citation type="submission" date="2017-08" db="EMBL/GenBank/DDBJ databases">
        <title>Infants hospitalized years apart are colonized by the same room-sourced microbial strains.</title>
        <authorList>
            <person name="Brooks B."/>
            <person name="Olm M.R."/>
            <person name="Firek B.A."/>
            <person name="Baker R."/>
            <person name="Thomas B.C."/>
            <person name="Morowitz M.J."/>
            <person name="Banfield J.F."/>
        </authorList>
    </citation>
    <scope>NUCLEOTIDE SEQUENCE [LARGE SCALE GENOMIC DNA]</scope>
    <source>
        <strain evidence="17">S2_003_000_R2_11</strain>
    </source>
</reference>
<dbReference type="Pfam" id="PF13244">
    <property type="entry name" value="MbhD"/>
    <property type="match status" value="1"/>
</dbReference>
<feature type="transmembrane region" description="Helical" evidence="11">
    <location>
        <begin position="80"/>
        <end position="101"/>
    </location>
</feature>
<feature type="transmembrane region" description="Helical" evidence="11">
    <location>
        <begin position="837"/>
        <end position="856"/>
    </location>
</feature>
<dbReference type="EMBL" id="QFQS01000003">
    <property type="protein sequence ID" value="PZQ96999.1"/>
    <property type="molecule type" value="Genomic_DNA"/>
</dbReference>
<dbReference type="InterPro" id="IPR001516">
    <property type="entry name" value="Proton_antipo_N"/>
</dbReference>
<dbReference type="Proteomes" id="UP000248975">
    <property type="component" value="Unassembled WGS sequence"/>
</dbReference>
<dbReference type="Pfam" id="PF00662">
    <property type="entry name" value="Proton_antipo_N"/>
    <property type="match status" value="1"/>
</dbReference>
<keyword evidence="5" id="KW-1003">Cell membrane</keyword>
<evidence type="ECO:0000256" key="11">
    <source>
        <dbReference type="SAM" id="Phobius"/>
    </source>
</evidence>
<feature type="transmembrane region" description="Helical" evidence="11">
    <location>
        <begin position="414"/>
        <end position="440"/>
    </location>
</feature>
<feature type="domain" description="MrpA C-terminal/MbhE" evidence="16">
    <location>
        <begin position="699"/>
        <end position="796"/>
    </location>
</feature>
<feature type="transmembrane region" description="Helical" evidence="11">
    <location>
        <begin position="38"/>
        <end position="60"/>
    </location>
</feature>
<dbReference type="InterPro" id="IPR001750">
    <property type="entry name" value="ND/Mrp_TM"/>
</dbReference>
<evidence type="ECO:0000256" key="9">
    <source>
        <dbReference type="ARBA" id="ARBA00023136"/>
    </source>
</evidence>
<dbReference type="NCBIfam" id="NF009288">
    <property type="entry name" value="PRK12648.1"/>
    <property type="match status" value="1"/>
</dbReference>
<dbReference type="GO" id="GO:0015297">
    <property type="term" value="F:antiporter activity"/>
    <property type="evidence" value="ECO:0007669"/>
    <property type="project" value="UniProtKB-KW"/>
</dbReference>
<comment type="function">
    <text evidence="1">NDH-1 shuttles electrons from NADH, via FMN and iron-sulfur (Fe-S) centers, to quinones in the respiratory chain. The immediate electron acceptor for the enzyme in this species is believed to be ubiquinone. Couples the redox reaction to proton translocation (for every two electrons transferred, four hydrogen ions are translocated across the cytoplasmic membrane), and thus conserves the redox energy in a proton gradient.</text>
</comment>
<comment type="subcellular location">
    <subcellularLocation>
        <location evidence="2">Cell membrane</location>
        <topology evidence="2">Multi-pass membrane protein</topology>
    </subcellularLocation>
    <subcellularLocation>
        <location evidence="10">Membrane</location>
        <topology evidence="10">Multi-pass membrane protein</topology>
    </subcellularLocation>
</comment>
<feature type="domain" description="NADH:quinone oxidoreductase/Mrp antiporter transmembrane" evidence="12">
    <location>
        <begin position="130"/>
        <end position="408"/>
    </location>
</feature>
<keyword evidence="3" id="KW-0813">Transport</keyword>
<dbReference type="InterPro" id="IPR050616">
    <property type="entry name" value="CPA3_Na-H_Antiporter_A"/>
</dbReference>
<evidence type="ECO:0000256" key="3">
    <source>
        <dbReference type="ARBA" id="ARBA00022448"/>
    </source>
</evidence>
<feature type="transmembrane region" description="Helical" evidence="11">
    <location>
        <begin position="113"/>
        <end position="131"/>
    </location>
</feature>
<feature type="transmembrane region" description="Helical" evidence="11">
    <location>
        <begin position="813"/>
        <end position="831"/>
    </location>
</feature>
<evidence type="ECO:0000259" key="12">
    <source>
        <dbReference type="Pfam" id="PF00361"/>
    </source>
</evidence>
<feature type="transmembrane region" description="Helical" evidence="11">
    <location>
        <begin position="635"/>
        <end position="655"/>
    </location>
</feature>
<dbReference type="Pfam" id="PF20501">
    <property type="entry name" value="MbhE"/>
    <property type="match status" value="1"/>
</dbReference>
<feature type="transmembrane region" description="Helical" evidence="11">
    <location>
        <begin position="661"/>
        <end position="682"/>
    </location>
</feature>
<evidence type="ECO:0000259" key="13">
    <source>
        <dbReference type="Pfam" id="PF00662"/>
    </source>
</evidence>
<dbReference type="InterPro" id="IPR007182">
    <property type="entry name" value="MnhB"/>
</dbReference>
<keyword evidence="9 11" id="KW-0472">Membrane</keyword>
<feature type="transmembrane region" description="Helical" evidence="11">
    <location>
        <begin position="609"/>
        <end position="628"/>
    </location>
</feature>
<feature type="transmembrane region" description="Helical" evidence="11">
    <location>
        <begin position="6"/>
        <end position="26"/>
    </location>
</feature>
<feature type="transmembrane region" description="Helical" evidence="11">
    <location>
        <begin position="578"/>
        <end position="597"/>
    </location>
</feature>
<evidence type="ECO:0000256" key="2">
    <source>
        <dbReference type="ARBA" id="ARBA00004651"/>
    </source>
</evidence>
<dbReference type="PRINTS" id="PR01434">
    <property type="entry name" value="NADHDHGNASE5"/>
</dbReference>
<dbReference type="InterPro" id="IPR046806">
    <property type="entry name" value="MrpA_C/MbhE"/>
</dbReference>
<feature type="transmembrane region" description="Helical" evidence="11">
    <location>
        <begin position="461"/>
        <end position="480"/>
    </location>
</feature>
<dbReference type="PANTHER" id="PTHR43373:SF1">
    <property type="entry name" value="NA(+)_H(+) ANTIPORTER SUBUNIT A"/>
    <property type="match status" value="1"/>
</dbReference>
<feature type="transmembrane region" description="Helical" evidence="11">
    <location>
        <begin position="326"/>
        <end position="350"/>
    </location>
</feature>
<keyword evidence="7 11" id="KW-1133">Transmembrane helix</keyword>
<evidence type="ECO:0000313" key="18">
    <source>
        <dbReference type="Proteomes" id="UP000248975"/>
    </source>
</evidence>
<dbReference type="Pfam" id="PF00361">
    <property type="entry name" value="Proton_antipo_M"/>
    <property type="match status" value="1"/>
</dbReference>
<dbReference type="PANTHER" id="PTHR43373">
    <property type="entry name" value="NA(+)/H(+) ANTIPORTER SUBUNIT"/>
    <property type="match status" value="1"/>
</dbReference>
<evidence type="ECO:0000259" key="14">
    <source>
        <dbReference type="Pfam" id="PF04039"/>
    </source>
</evidence>
<evidence type="ECO:0000256" key="7">
    <source>
        <dbReference type="ARBA" id="ARBA00022989"/>
    </source>
</evidence>
<feature type="transmembrane region" description="Helical" evidence="11">
    <location>
        <begin position="371"/>
        <end position="394"/>
    </location>
</feature>
<gene>
    <name evidence="17" type="ORF">DI533_15730</name>
</gene>
<name>A0A2W5S5F1_CERSP</name>
<feature type="domain" description="MrpA C-terminal/MbhD" evidence="15">
    <location>
        <begin position="620"/>
        <end position="684"/>
    </location>
</feature>
<keyword evidence="6 10" id="KW-0812">Transmembrane</keyword>